<dbReference type="AlphaFoldDB" id="A0A4Z2ESM6"/>
<keyword evidence="1" id="KW-0175">Coiled coil</keyword>
<evidence type="ECO:0000313" key="4">
    <source>
        <dbReference type="Proteomes" id="UP000314294"/>
    </source>
</evidence>
<comment type="caution">
    <text evidence="3">The sequence shown here is derived from an EMBL/GenBank/DDBJ whole genome shotgun (WGS) entry which is preliminary data.</text>
</comment>
<proteinExistence type="predicted"/>
<accession>A0A4Z2ESM6</accession>
<sequence length="111" mass="12748">MEQVREGEKREQRGEVVRTMIKEMEDEMKECNDTVNATIQQLERQIDDSHKELYGNQAEHTTAIWGSETTLCSPTLGESKTTFFPTKTSHNSGVLGVWSNRSYPKQRSQEP</sequence>
<gene>
    <name evidence="3" type="ORF">EYF80_058566</name>
</gene>
<evidence type="ECO:0000256" key="1">
    <source>
        <dbReference type="SAM" id="Coils"/>
    </source>
</evidence>
<feature type="coiled-coil region" evidence="1">
    <location>
        <begin position="21"/>
        <end position="52"/>
    </location>
</feature>
<evidence type="ECO:0000313" key="3">
    <source>
        <dbReference type="EMBL" id="TNN31282.1"/>
    </source>
</evidence>
<feature type="region of interest" description="Disordered" evidence="2">
    <location>
        <begin position="83"/>
        <end position="111"/>
    </location>
</feature>
<keyword evidence="4" id="KW-1185">Reference proteome</keyword>
<feature type="compositionally biased region" description="Polar residues" evidence="2">
    <location>
        <begin position="99"/>
        <end position="111"/>
    </location>
</feature>
<dbReference type="Proteomes" id="UP000314294">
    <property type="component" value="Unassembled WGS sequence"/>
</dbReference>
<protein>
    <submittedName>
        <fullName evidence="3">Uncharacterized protein</fullName>
    </submittedName>
</protein>
<reference evidence="3 4" key="1">
    <citation type="submission" date="2019-03" db="EMBL/GenBank/DDBJ databases">
        <title>First draft genome of Liparis tanakae, snailfish: a comprehensive survey of snailfish specific genes.</title>
        <authorList>
            <person name="Kim W."/>
            <person name="Song I."/>
            <person name="Jeong J.-H."/>
            <person name="Kim D."/>
            <person name="Kim S."/>
            <person name="Ryu S."/>
            <person name="Song J.Y."/>
            <person name="Lee S.K."/>
        </authorList>
    </citation>
    <scope>NUCLEOTIDE SEQUENCE [LARGE SCALE GENOMIC DNA]</scope>
    <source>
        <tissue evidence="3">Muscle</tissue>
    </source>
</reference>
<feature type="compositionally biased region" description="Polar residues" evidence="2">
    <location>
        <begin position="83"/>
        <end position="92"/>
    </location>
</feature>
<evidence type="ECO:0000256" key="2">
    <source>
        <dbReference type="SAM" id="MobiDB-lite"/>
    </source>
</evidence>
<dbReference type="EMBL" id="SRLO01003623">
    <property type="protein sequence ID" value="TNN31282.1"/>
    <property type="molecule type" value="Genomic_DNA"/>
</dbReference>
<organism evidence="3 4">
    <name type="scientific">Liparis tanakae</name>
    <name type="common">Tanaka's snailfish</name>
    <dbReference type="NCBI Taxonomy" id="230148"/>
    <lineage>
        <taxon>Eukaryota</taxon>
        <taxon>Metazoa</taxon>
        <taxon>Chordata</taxon>
        <taxon>Craniata</taxon>
        <taxon>Vertebrata</taxon>
        <taxon>Euteleostomi</taxon>
        <taxon>Actinopterygii</taxon>
        <taxon>Neopterygii</taxon>
        <taxon>Teleostei</taxon>
        <taxon>Neoteleostei</taxon>
        <taxon>Acanthomorphata</taxon>
        <taxon>Eupercaria</taxon>
        <taxon>Perciformes</taxon>
        <taxon>Cottioidei</taxon>
        <taxon>Cottales</taxon>
        <taxon>Liparidae</taxon>
        <taxon>Liparis</taxon>
    </lineage>
</organism>
<name>A0A4Z2ESM6_9TELE</name>